<evidence type="ECO:0000256" key="3">
    <source>
        <dbReference type="ARBA" id="ARBA00022692"/>
    </source>
</evidence>
<dbReference type="SMART" id="SM00382">
    <property type="entry name" value="AAA"/>
    <property type="match status" value="1"/>
</dbReference>
<dbReference type="GO" id="GO:0006879">
    <property type="term" value="P:intracellular iron ion homeostasis"/>
    <property type="evidence" value="ECO:0007669"/>
    <property type="project" value="TreeGrafter"/>
</dbReference>
<evidence type="ECO:0000256" key="1">
    <source>
        <dbReference type="ARBA" id="ARBA00004225"/>
    </source>
</evidence>
<feature type="transmembrane region" description="Helical" evidence="8">
    <location>
        <begin position="173"/>
        <end position="191"/>
    </location>
</feature>
<dbReference type="GO" id="GO:0031966">
    <property type="term" value="C:mitochondrial membrane"/>
    <property type="evidence" value="ECO:0007669"/>
    <property type="project" value="UniProtKB-SubCell"/>
</dbReference>
<evidence type="ECO:0000313" key="11">
    <source>
        <dbReference type="EMBL" id="VAW80768.1"/>
    </source>
</evidence>
<dbReference type="GO" id="GO:0016887">
    <property type="term" value="F:ATP hydrolysis activity"/>
    <property type="evidence" value="ECO:0007669"/>
    <property type="project" value="InterPro"/>
</dbReference>
<feature type="domain" description="ABC transporter" evidence="9">
    <location>
        <begin position="352"/>
        <end position="586"/>
    </location>
</feature>
<keyword evidence="7 8" id="KW-0472">Membrane</keyword>
<keyword evidence="2" id="KW-0813">Transport</keyword>
<keyword evidence="5 11" id="KW-0067">ATP-binding</keyword>
<evidence type="ECO:0000259" key="10">
    <source>
        <dbReference type="PROSITE" id="PS50929"/>
    </source>
</evidence>
<name>A0A3B0YIH9_9ZZZZ</name>
<dbReference type="PROSITE" id="PS00211">
    <property type="entry name" value="ABC_TRANSPORTER_1"/>
    <property type="match status" value="1"/>
</dbReference>
<dbReference type="GO" id="GO:0140359">
    <property type="term" value="F:ABC-type transporter activity"/>
    <property type="evidence" value="ECO:0007669"/>
    <property type="project" value="InterPro"/>
</dbReference>
<dbReference type="InterPro" id="IPR036640">
    <property type="entry name" value="ABC1_TM_sf"/>
</dbReference>
<dbReference type="Pfam" id="PF00664">
    <property type="entry name" value="ABC_membrane"/>
    <property type="match status" value="1"/>
</dbReference>
<dbReference type="CDD" id="cd18582">
    <property type="entry name" value="ABC_6TM_ATM1_ABCB7"/>
    <property type="match status" value="1"/>
</dbReference>
<feature type="transmembrane region" description="Helical" evidence="8">
    <location>
        <begin position="145"/>
        <end position="167"/>
    </location>
</feature>
<evidence type="ECO:0000259" key="9">
    <source>
        <dbReference type="PROSITE" id="PS50893"/>
    </source>
</evidence>
<dbReference type="InterPro" id="IPR017871">
    <property type="entry name" value="ABC_transporter-like_CS"/>
</dbReference>
<evidence type="ECO:0000256" key="4">
    <source>
        <dbReference type="ARBA" id="ARBA00022741"/>
    </source>
</evidence>
<dbReference type="PROSITE" id="PS50893">
    <property type="entry name" value="ABC_TRANSPORTER_2"/>
    <property type="match status" value="1"/>
</dbReference>
<keyword evidence="4" id="KW-0547">Nucleotide-binding</keyword>
<dbReference type="PROSITE" id="PS50929">
    <property type="entry name" value="ABC_TM1F"/>
    <property type="match status" value="1"/>
</dbReference>
<dbReference type="AlphaFoldDB" id="A0A3B0YIH9"/>
<dbReference type="InterPro" id="IPR003439">
    <property type="entry name" value="ABC_transporter-like_ATP-bd"/>
</dbReference>
<feature type="transmembrane region" description="Helical" evidence="8">
    <location>
        <begin position="261"/>
        <end position="282"/>
    </location>
</feature>
<dbReference type="SUPFAM" id="SSF90123">
    <property type="entry name" value="ABC transporter transmembrane region"/>
    <property type="match status" value="1"/>
</dbReference>
<feature type="transmembrane region" description="Helical" evidence="8">
    <location>
        <begin position="33"/>
        <end position="54"/>
    </location>
</feature>
<dbReference type="InterPro" id="IPR027417">
    <property type="entry name" value="P-loop_NTPase"/>
</dbReference>
<evidence type="ECO:0000256" key="6">
    <source>
        <dbReference type="ARBA" id="ARBA00022989"/>
    </source>
</evidence>
<dbReference type="SUPFAM" id="SSF52540">
    <property type="entry name" value="P-loop containing nucleoside triphosphate hydrolases"/>
    <property type="match status" value="1"/>
</dbReference>
<proteinExistence type="predicted"/>
<evidence type="ECO:0000256" key="7">
    <source>
        <dbReference type="ARBA" id="ARBA00023136"/>
    </source>
</evidence>
<keyword evidence="3 8" id="KW-0812">Transmembrane</keyword>
<feature type="domain" description="ABC transmembrane type-1" evidence="10">
    <location>
        <begin position="34"/>
        <end position="318"/>
    </location>
</feature>
<dbReference type="Gene3D" id="3.40.50.300">
    <property type="entry name" value="P-loop containing nucleotide triphosphate hydrolases"/>
    <property type="match status" value="1"/>
</dbReference>
<dbReference type="PANTHER" id="PTHR24221">
    <property type="entry name" value="ATP-BINDING CASSETTE SUB-FAMILY B"/>
    <property type="match status" value="1"/>
</dbReference>
<keyword evidence="6 8" id="KW-1133">Transmembrane helix</keyword>
<comment type="subcellular location">
    <subcellularLocation>
        <location evidence="1">Mitochondrion membrane</location>
        <topology evidence="1">Multi-pass membrane protein</topology>
    </subcellularLocation>
</comment>
<dbReference type="Pfam" id="PF00005">
    <property type="entry name" value="ABC_tran"/>
    <property type="match status" value="1"/>
</dbReference>
<gene>
    <name evidence="11" type="ORF">MNBD_GAMMA15-156</name>
</gene>
<dbReference type="GO" id="GO:0005524">
    <property type="term" value="F:ATP binding"/>
    <property type="evidence" value="ECO:0007669"/>
    <property type="project" value="UniProtKB-KW"/>
</dbReference>
<feature type="transmembrane region" description="Helical" evidence="8">
    <location>
        <begin position="66"/>
        <end position="84"/>
    </location>
</feature>
<dbReference type="InterPro" id="IPR003593">
    <property type="entry name" value="AAA+_ATPase"/>
</dbReference>
<reference evidence="11" key="1">
    <citation type="submission" date="2018-06" db="EMBL/GenBank/DDBJ databases">
        <authorList>
            <person name="Zhirakovskaya E."/>
        </authorList>
    </citation>
    <scope>NUCLEOTIDE SEQUENCE</scope>
</reference>
<accession>A0A3B0YIH9</accession>
<evidence type="ECO:0000256" key="2">
    <source>
        <dbReference type="ARBA" id="ARBA00022448"/>
    </source>
</evidence>
<sequence length="597" mass="66589">MHNRQTELPASGGNDLKTLRSLAPFLWEYRVRVVLALGFLIFAKVANVGIPLMLKGIVDALDRDDIQLVLPLGLLLGYGALRLASSLFNELRDAVFARVRHGAMRKVSVRVLEHLHRLSLRFHLERKTGGIARDIERGTRSVSSLLNYMAFSILPILVEVVLIAGILLKQYNAWFAVITFVSVIVYIYFTFRITEWRMKYRVKMNASDSQASTQAIDSLINYETVKYFGNEPHELSRYDESLEEWEDAAVKSQTSLSALNVGQATIIALGVTSIMILASSGVVEEELTIGDLVLINAFLLQLFIPLNFLGIVYSQLKHAITDMQLMFDVLEKRPEIEDAADARVLDVRHGEVCFDKVSFAYDPERPILRDVSFTIPAGHRVAVVGPSGAGKSTLSRLLFRFYEVGEGSIRIDGQDIRSATQQSLRAAISIVPQDTVLFNDSLRYNIGYARQSASFEEIEQAAKLANIHELIIGLPKGYDTVVGERGLKLSGGEKQRVAIARAILKSPKILVFDEATSSLDSHSEQIILESLRSAAQNHTTLVIAHRLSTIVDADRILVMQLGEIVEHGSHAQLLSHNGVYARLWELQQQEEEQQTPD</sequence>
<dbReference type="EMBL" id="UOFN01000130">
    <property type="protein sequence ID" value="VAW80768.1"/>
    <property type="molecule type" value="Genomic_DNA"/>
</dbReference>
<dbReference type="PANTHER" id="PTHR24221:SF402">
    <property type="entry name" value="IRON-SULFUR CLUSTERS TRANSPORTER ABCB7, MITOCHONDRIAL"/>
    <property type="match status" value="1"/>
</dbReference>
<dbReference type="InterPro" id="IPR039421">
    <property type="entry name" value="Type_1_exporter"/>
</dbReference>
<dbReference type="Gene3D" id="1.20.1560.10">
    <property type="entry name" value="ABC transporter type 1, transmembrane domain"/>
    <property type="match status" value="1"/>
</dbReference>
<evidence type="ECO:0000256" key="5">
    <source>
        <dbReference type="ARBA" id="ARBA00022840"/>
    </source>
</evidence>
<evidence type="ECO:0000256" key="8">
    <source>
        <dbReference type="SAM" id="Phobius"/>
    </source>
</evidence>
<protein>
    <submittedName>
        <fullName evidence="11">Efflux ABC transporter, permease/ATP-binding protein mlr7818</fullName>
    </submittedName>
</protein>
<dbReference type="FunFam" id="3.40.50.300:FF:000186">
    <property type="entry name" value="ATP-binding cassette sub-family B member 7, mitochondrial"/>
    <property type="match status" value="1"/>
</dbReference>
<feature type="transmembrane region" description="Helical" evidence="8">
    <location>
        <begin position="294"/>
        <end position="316"/>
    </location>
</feature>
<dbReference type="InterPro" id="IPR011527">
    <property type="entry name" value="ABC1_TM_dom"/>
</dbReference>
<organism evidence="11">
    <name type="scientific">hydrothermal vent metagenome</name>
    <dbReference type="NCBI Taxonomy" id="652676"/>
    <lineage>
        <taxon>unclassified sequences</taxon>
        <taxon>metagenomes</taxon>
        <taxon>ecological metagenomes</taxon>
    </lineage>
</organism>